<sequence>MKFLYSFLVFVLGMGLVFPQEKRPISTAFPFLLLGTDAIACGKGDLGVASTPDVFSQHWNASKYIFAKEKSAFAMAYAPYLNRAVQDIFIGNLVYYKKTKRGAWAGSFNYFNIGNVTLTRGFDKDIYILGDFRPSEFTFDVSYSLQLSSHYAMGITTRYLNSNLRLPIEESNVARGVAFDICGFYSSKEHLIGDYFGKYTWGFQISNIGSKVQYEKLGQTFFLPANLKLGAGYNLQTNSYNHFQFLLEINKLLVPSPAKYGFNDTNGNGIQEPTEPTEIVAGKSPNVDFLQGIFQSFGDAPNGFSEELQEISWSLGFEYAYNETLFLRTGYFNQHKNKGDRKYLTLGTGFRIQSWQIDFSYLFSTAKTNNPMSSSLRIALQCKL</sequence>
<protein>
    <submittedName>
        <fullName evidence="1">Uncharacterized protein</fullName>
    </submittedName>
</protein>
<dbReference type="InterPro" id="IPR045741">
    <property type="entry name" value="PorV"/>
</dbReference>
<evidence type="ECO:0000313" key="2">
    <source>
        <dbReference type="Proteomes" id="UP000044026"/>
    </source>
</evidence>
<name>A0A0B7H1S4_9FLAO</name>
<dbReference type="InterPro" id="IPR047799">
    <property type="entry name" value="T9SS_OM_PorV"/>
</dbReference>
<evidence type="ECO:0000313" key="1">
    <source>
        <dbReference type="EMBL" id="CEN33526.1"/>
    </source>
</evidence>
<dbReference type="GeneID" id="69579782"/>
<dbReference type="Gene3D" id="2.40.160.60">
    <property type="entry name" value="Outer membrane protein transport protein (OMPP1/FadL/TodX)"/>
    <property type="match status" value="1"/>
</dbReference>
<dbReference type="NCBIfam" id="NF033710">
    <property type="entry name" value="T9SS_OM_PorV"/>
    <property type="match status" value="1"/>
</dbReference>
<reference evidence="1 2" key="1">
    <citation type="submission" date="2015-01" db="EMBL/GenBank/DDBJ databases">
        <authorList>
            <person name="Xiang T."/>
            <person name="Song Y."/>
            <person name="Huang L."/>
            <person name="Wang B."/>
            <person name="Wu P."/>
        </authorList>
    </citation>
    <scope>NUCLEOTIDE SEQUENCE [LARGE SCALE GENOMIC DNA]</scope>
    <source>
        <strain evidence="1 2">Cc12</strain>
    </source>
</reference>
<gene>
    <name evidence="1" type="ORF">CCAN12_430023</name>
</gene>
<dbReference type="AlphaFoldDB" id="A0A0B7H1S4"/>
<dbReference type="Pfam" id="PF19572">
    <property type="entry name" value="PorV"/>
    <property type="match status" value="1"/>
</dbReference>
<proteinExistence type="predicted"/>
<organism evidence="1 2">
    <name type="scientific">Capnocytophaga canimorsus</name>
    <dbReference type="NCBI Taxonomy" id="28188"/>
    <lineage>
        <taxon>Bacteria</taxon>
        <taxon>Pseudomonadati</taxon>
        <taxon>Bacteroidota</taxon>
        <taxon>Flavobacteriia</taxon>
        <taxon>Flavobacteriales</taxon>
        <taxon>Flavobacteriaceae</taxon>
        <taxon>Capnocytophaga</taxon>
    </lineage>
</organism>
<accession>A0A0B7H1S4</accession>
<dbReference type="NCBIfam" id="NF033709">
    <property type="entry name" value="PorV_fam"/>
    <property type="match status" value="1"/>
</dbReference>
<dbReference type="Proteomes" id="UP000044026">
    <property type="component" value="Unassembled WGS sequence"/>
</dbReference>
<dbReference type="RefSeq" id="WP_041999010.1">
    <property type="nucleotide sequence ID" value="NZ_CP022382.1"/>
</dbReference>
<dbReference type="EMBL" id="CDOE01000038">
    <property type="protein sequence ID" value="CEN33526.1"/>
    <property type="molecule type" value="Genomic_DNA"/>
</dbReference>